<keyword evidence="2" id="KW-1185">Reference proteome</keyword>
<accession>A0ABY3FMV7</accession>
<dbReference type="Proteomes" id="UP000317519">
    <property type="component" value="Unassembled WGS sequence"/>
</dbReference>
<reference evidence="1 2" key="1">
    <citation type="journal article" date="2015" name="Stand. Genomic Sci.">
        <title>Genomic Encyclopedia of Bacterial and Archaeal Type Strains, Phase III: the genomes of soil and plant-associated and newly described type strains.</title>
        <authorList>
            <person name="Whitman W.B."/>
            <person name="Woyke T."/>
            <person name="Klenk H.P."/>
            <person name="Zhou Y."/>
            <person name="Lilburn T.G."/>
            <person name="Beck B.J."/>
            <person name="De Vos P."/>
            <person name="Vandamme P."/>
            <person name="Eisen J.A."/>
            <person name="Garrity G."/>
            <person name="Hugenholtz P."/>
            <person name="Kyrpides N.C."/>
        </authorList>
    </citation>
    <scope>NUCLEOTIDE SEQUENCE [LARGE SCALE GENOMIC DNA]</scope>
    <source>
        <strain evidence="1 2">CGMCC 1.6847</strain>
    </source>
</reference>
<evidence type="ECO:0000313" key="2">
    <source>
        <dbReference type="Proteomes" id="UP000317519"/>
    </source>
</evidence>
<evidence type="ECO:0000313" key="1">
    <source>
        <dbReference type="EMBL" id="TWI03159.1"/>
    </source>
</evidence>
<gene>
    <name evidence="1" type="ORF">IQ05_00088</name>
</gene>
<sequence length="86" mass="10267">MDVEHIIYKENGEEFKSFLNSNWYDTATPYQFCISELKKIKNEIDSGKAFLIVSYDQKYKISTSKEFEKWIVNIFLGGFEKFVFEK</sequence>
<dbReference type="RefSeq" id="WP_144888957.1">
    <property type="nucleotide sequence ID" value="NZ_VLKO01000001.1"/>
</dbReference>
<comment type="caution">
    <text evidence="1">The sequence shown here is derived from an EMBL/GenBank/DDBJ whole genome shotgun (WGS) entry which is preliminary data.</text>
</comment>
<protein>
    <submittedName>
        <fullName evidence="1">Uncharacterized protein</fullName>
    </submittedName>
</protein>
<proteinExistence type="predicted"/>
<organism evidence="1 2">
    <name type="scientific">Flavobacterium tiangeerense</name>
    <dbReference type="NCBI Taxonomy" id="459471"/>
    <lineage>
        <taxon>Bacteria</taxon>
        <taxon>Pseudomonadati</taxon>
        <taxon>Bacteroidota</taxon>
        <taxon>Flavobacteriia</taxon>
        <taxon>Flavobacteriales</taxon>
        <taxon>Flavobacteriaceae</taxon>
        <taxon>Flavobacterium</taxon>
    </lineage>
</organism>
<name>A0ABY3FMV7_9FLAO</name>
<dbReference type="EMBL" id="VLKO01000001">
    <property type="protein sequence ID" value="TWI03159.1"/>
    <property type="molecule type" value="Genomic_DNA"/>
</dbReference>